<comment type="similarity">
    <text evidence="1">Belongs to the LysR transcriptional regulatory family.</text>
</comment>
<dbReference type="SUPFAM" id="SSF46785">
    <property type="entry name" value="Winged helix' DNA-binding domain"/>
    <property type="match status" value="1"/>
</dbReference>
<feature type="domain" description="HTH lysR-type" evidence="5">
    <location>
        <begin position="1"/>
        <end position="59"/>
    </location>
</feature>
<dbReference type="PANTHER" id="PTHR30537:SF5">
    <property type="entry name" value="HTH-TYPE TRANSCRIPTIONAL ACTIVATOR TTDR-RELATED"/>
    <property type="match status" value="1"/>
</dbReference>
<dbReference type="SUPFAM" id="SSF53850">
    <property type="entry name" value="Periplasmic binding protein-like II"/>
    <property type="match status" value="1"/>
</dbReference>
<dbReference type="GO" id="GO:0003700">
    <property type="term" value="F:DNA-binding transcription factor activity"/>
    <property type="evidence" value="ECO:0007669"/>
    <property type="project" value="InterPro"/>
</dbReference>
<sequence>MDLLSAMLSFIRVAETGSFSVASRELHVSQPTISRQILLLEKHYSVRLFSRTTRCLALTDDGRMLLEQARNVHSILENTHSTLSGRQSHVYGHIRVGTPTAFGLYLTQQLDGFLNQHPDLSVELVVSDTFGDIVKDGIDLAIRVGMCQSGTTITRHLADVDRVLVASPDFFENHSYPAHPNDLLNLPLVVYGYGFHEAVWEFQRGNQQIRLPMHSSFTTNNSEVAHRAIVEGIGIGLMPLFSVRRELRLGNLVHLMPQWTVPKLDLHVVYPGPQNSCLRRKTVLDFLLSLAPDLAETIAPMKARALIGTESLNFMSLN</sequence>
<keyword evidence="7" id="KW-1185">Reference proteome</keyword>
<dbReference type="Gene3D" id="1.10.10.10">
    <property type="entry name" value="Winged helix-like DNA-binding domain superfamily/Winged helix DNA-binding domain"/>
    <property type="match status" value="1"/>
</dbReference>
<evidence type="ECO:0000313" key="7">
    <source>
        <dbReference type="Proteomes" id="UP000179145"/>
    </source>
</evidence>
<dbReference type="eggNOG" id="COG0583">
    <property type="taxonomic scope" value="Bacteria"/>
</dbReference>
<dbReference type="PROSITE" id="PS50931">
    <property type="entry name" value="HTH_LYSR"/>
    <property type="match status" value="1"/>
</dbReference>
<dbReference type="CDD" id="cd08422">
    <property type="entry name" value="PBP2_CrgA_like"/>
    <property type="match status" value="1"/>
</dbReference>
<dbReference type="STRING" id="153496.A0U89_04760"/>
<protein>
    <recommendedName>
        <fullName evidence="5">HTH lysR-type domain-containing protein</fullName>
    </recommendedName>
</protein>
<keyword evidence="4" id="KW-0804">Transcription</keyword>
<evidence type="ECO:0000256" key="2">
    <source>
        <dbReference type="ARBA" id="ARBA00023015"/>
    </source>
</evidence>
<dbReference type="GO" id="GO:0003677">
    <property type="term" value="F:DNA binding"/>
    <property type="evidence" value="ECO:0007669"/>
    <property type="project" value="UniProtKB-KW"/>
</dbReference>
<dbReference type="FunFam" id="1.10.10.10:FF:000001">
    <property type="entry name" value="LysR family transcriptional regulator"/>
    <property type="match status" value="1"/>
</dbReference>
<accession>A0A1D8USE0</accession>
<dbReference type="EMBL" id="CP014674">
    <property type="protein sequence ID" value="AOX16550.1"/>
    <property type="molecule type" value="Genomic_DNA"/>
</dbReference>
<reference evidence="6 7" key="1">
    <citation type="journal article" date="2016" name="Microb. Cell Fact.">
        <title>Dissection of exopolysaccharide biosynthesis in Kozakia baliensis.</title>
        <authorList>
            <person name="Brandt J.U."/>
            <person name="Jakob F."/>
            <person name="Behr J."/>
            <person name="Geissler A.J."/>
            <person name="Vogel R.F."/>
        </authorList>
    </citation>
    <scope>NUCLEOTIDE SEQUENCE [LARGE SCALE GENOMIC DNA]</scope>
    <source>
        <strain evidence="6 7">DSM 14400</strain>
    </source>
</reference>
<dbReference type="RefSeq" id="WP_070402297.1">
    <property type="nucleotide sequence ID" value="NZ_CP014674.1"/>
</dbReference>
<dbReference type="PRINTS" id="PR00039">
    <property type="entry name" value="HTHLYSR"/>
</dbReference>
<dbReference type="InterPro" id="IPR005119">
    <property type="entry name" value="LysR_subst-bd"/>
</dbReference>
<evidence type="ECO:0000313" key="6">
    <source>
        <dbReference type="EMBL" id="AOX16550.1"/>
    </source>
</evidence>
<evidence type="ECO:0000256" key="4">
    <source>
        <dbReference type="ARBA" id="ARBA00023163"/>
    </source>
</evidence>
<keyword evidence="3" id="KW-0238">DNA-binding</keyword>
<dbReference type="InterPro" id="IPR000847">
    <property type="entry name" value="LysR_HTH_N"/>
</dbReference>
<dbReference type="Pfam" id="PF03466">
    <property type="entry name" value="LysR_substrate"/>
    <property type="match status" value="1"/>
</dbReference>
<evidence type="ECO:0000259" key="5">
    <source>
        <dbReference type="PROSITE" id="PS50931"/>
    </source>
</evidence>
<dbReference type="PANTHER" id="PTHR30537">
    <property type="entry name" value="HTH-TYPE TRANSCRIPTIONAL REGULATOR"/>
    <property type="match status" value="1"/>
</dbReference>
<dbReference type="InterPro" id="IPR036390">
    <property type="entry name" value="WH_DNA-bd_sf"/>
</dbReference>
<dbReference type="Proteomes" id="UP000179145">
    <property type="component" value="Chromosome"/>
</dbReference>
<dbReference type="Gene3D" id="3.40.190.290">
    <property type="match status" value="1"/>
</dbReference>
<evidence type="ECO:0000256" key="1">
    <source>
        <dbReference type="ARBA" id="ARBA00009437"/>
    </source>
</evidence>
<dbReference type="InterPro" id="IPR036388">
    <property type="entry name" value="WH-like_DNA-bd_sf"/>
</dbReference>
<dbReference type="InterPro" id="IPR058163">
    <property type="entry name" value="LysR-type_TF_proteobact-type"/>
</dbReference>
<evidence type="ECO:0000256" key="3">
    <source>
        <dbReference type="ARBA" id="ARBA00023125"/>
    </source>
</evidence>
<proteinExistence type="inferred from homology"/>
<organism evidence="6 7">
    <name type="scientific">Kozakia baliensis</name>
    <dbReference type="NCBI Taxonomy" id="153496"/>
    <lineage>
        <taxon>Bacteria</taxon>
        <taxon>Pseudomonadati</taxon>
        <taxon>Pseudomonadota</taxon>
        <taxon>Alphaproteobacteria</taxon>
        <taxon>Acetobacterales</taxon>
        <taxon>Acetobacteraceae</taxon>
        <taxon>Kozakia</taxon>
    </lineage>
</organism>
<dbReference type="KEGG" id="kba:A0U89_04760"/>
<name>A0A1D8USE0_9PROT</name>
<dbReference type="Pfam" id="PF00126">
    <property type="entry name" value="HTH_1"/>
    <property type="match status" value="1"/>
</dbReference>
<gene>
    <name evidence="6" type="ORF">A0U89_04760</name>
</gene>
<keyword evidence="2" id="KW-0805">Transcription regulation</keyword>
<dbReference type="AlphaFoldDB" id="A0A1D8USE0"/>